<dbReference type="SMART" id="SM01090">
    <property type="entry name" value="Copper-fist"/>
    <property type="match status" value="1"/>
</dbReference>
<dbReference type="OMA" id="CCGRKHA"/>
<evidence type="ECO:0000256" key="8">
    <source>
        <dbReference type="SAM" id="MobiDB-lite"/>
    </source>
</evidence>
<evidence type="ECO:0000256" key="1">
    <source>
        <dbReference type="ARBA" id="ARBA00004123"/>
    </source>
</evidence>
<dbReference type="AlphaFoldDB" id="N1PZ63"/>
<dbReference type="PANTHER" id="PTHR28088:SF5">
    <property type="entry name" value="TRANSCRIPTIONAL ACTIVATOR HAA1-RELATED"/>
    <property type="match status" value="1"/>
</dbReference>
<dbReference type="PANTHER" id="PTHR28088">
    <property type="entry name" value="TRANSCRIPTIONAL ACTIVATOR HAA1-RELATED"/>
    <property type="match status" value="1"/>
</dbReference>
<dbReference type="InterPro" id="IPR051763">
    <property type="entry name" value="Copper_Homeo_Regul"/>
</dbReference>
<keyword evidence="11" id="KW-1185">Reference proteome</keyword>
<keyword evidence="7" id="KW-0539">Nucleus</keyword>
<keyword evidence="5" id="KW-0805">Transcription regulation</keyword>
<dbReference type="GO" id="GO:0005634">
    <property type="term" value="C:nucleus"/>
    <property type="evidence" value="ECO:0007669"/>
    <property type="project" value="UniProtKB-SubCell"/>
</dbReference>
<dbReference type="GO" id="GO:0000978">
    <property type="term" value="F:RNA polymerase II cis-regulatory region sequence-specific DNA binding"/>
    <property type="evidence" value="ECO:0007669"/>
    <property type="project" value="TreeGrafter"/>
</dbReference>
<feature type="compositionally biased region" description="Polar residues" evidence="8">
    <location>
        <begin position="371"/>
        <end position="387"/>
    </location>
</feature>
<name>N1PZ63_DOTSN</name>
<dbReference type="HOGENOM" id="CLU_041929_0_0_1"/>
<dbReference type="Proteomes" id="UP000016933">
    <property type="component" value="Unassembled WGS sequence"/>
</dbReference>
<reference evidence="10 11" key="2">
    <citation type="journal article" date="2012" name="PLoS Pathog.">
        <title>Diverse lifestyles and strategies of plant pathogenesis encoded in the genomes of eighteen Dothideomycetes fungi.</title>
        <authorList>
            <person name="Ohm R.A."/>
            <person name="Feau N."/>
            <person name="Henrissat B."/>
            <person name="Schoch C.L."/>
            <person name="Horwitz B.A."/>
            <person name="Barry K.W."/>
            <person name="Condon B.J."/>
            <person name="Copeland A.C."/>
            <person name="Dhillon B."/>
            <person name="Glaser F."/>
            <person name="Hesse C.N."/>
            <person name="Kosti I."/>
            <person name="LaButti K."/>
            <person name="Lindquist E.A."/>
            <person name="Lucas S."/>
            <person name="Salamov A.A."/>
            <person name="Bradshaw R.E."/>
            <person name="Ciuffetti L."/>
            <person name="Hamelin R.C."/>
            <person name="Kema G.H.J."/>
            <person name="Lawrence C."/>
            <person name="Scott J.A."/>
            <person name="Spatafora J.W."/>
            <person name="Turgeon B.G."/>
            <person name="de Wit P.J.G.M."/>
            <person name="Zhong S."/>
            <person name="Goodwin S.B."/>
            <person name="Grigoriev I.V."/>
        </authorList>
    </citation>
    <scope>NUCLEOTIDE SEQUENCE [LARGE SCALE GENOMIC DNA]</scope>
    <source>
        <strain evidence="11">NZE10 / CBS 128990</strain>
    </source>
</reference>
<dbReference type="InterPro" id="IPR036395">
    <property type="entry name" value="Cu_fist_DNA-bd_dom_sf"/>
</dbReference>
<gene>
    <name evidence="10" type="ORF">DOTSEDRAFT_30201</name>
</gene>
<evidence type="ECO:0000313" key="10">
    <source>
        <dbReference type="EMBL" id="EME48821.1"/>
    </source>
</evidence>
<feature type="compositionally biased region" description="Basic and acidic residues" evidence="8">
    <location>
        <begin position="465"/>
        <end position="482"/>
    </location>
</feature>
<dbReference type="GO" id="GO:0000981">
    <property type="term" value="F:DNA-binding transcription factor activity, RNA polymerase II-specific"/>
    <property type="evidence" value="ECO:0007669"/>
    <property type="project" value="TreeGrafter"/>
</dbReference>
<keyword evidence="2" id="KW-0479">Metal-binding</keyword>
<evidence type="ECO:0000256" key="4">
    <source>
        <dbReference type="ARBA" id="ARBA00023008"/>
    </source>
</evidence>
<protein>
    <recommendedName>
        <fullName evidence="9">Copper-fist domain-containing protein</fullName>
    </recommendedName>
</protein>
<proteinExistence type="predicted"/>
<dbReference type="GO" id="GO:0006879">
    <property type="term" value="P:intracellular iron ion homeostasis"/>
    <property type="evidence" value="ECO:0007669"/>
    <property type="project" value="TreeGrafter"/>
</dbReference>
<evidence type="ECO:0000259" key="9">
    <source>
        <dbReference type="PROSITE" id="PS50073"/>
    </source>
</evidence>
<feature type="region of interest" description="Disordered" evidence="8">
    <location>
        <begin position="139"/>
        <end position="165"/>
    </location>
</feature>
<dbReference type="GO" id="GO:0045944">
    <property type="term" value="P:positive regulation of transcription by RNA polymerase II"/>
    <property type="evidence" value="ECO:0007669"/>
    <property type="project" value="TreeGrafter"/>
</dbReference>
<evidence type="ECO:0000256" key="3">
    <source>
        <dbReference type="ARBA" id="ARBA00022833"/>
    </source>
</evidence>
<dbReference type="PROSITE" id="PS50073">
    <property type="entry name" value="COPPER_FIST_2"/>
    <property type="match status" value="1"/>
</dbReference>
<dbReference type="EMBL" id="KB446535">
    <property type="protein sequence ID" value="EME48821.1"/>
    <property type="molecule type" value="Genomic_DNA"/>
</dbReference>
<organism evidence="10 11">
    <name type="scientific">Dothistroma septosporum (strain NZE10 / CBS 128990)</name>
    <name type="common">Red band needle blight fungus</name>
    <name type="synonym">Mycosphaerella pini</name>
    <dbReference type="NCBI Taxonomy" id="675120"/>
    <lineage>
        <taxon>Eukaryota</taxon>
        <taxon>Fungi</taxon>
        <taxon>Dikarya</taxon>
        <taxon>Ascomycota</taxon>
        <taxon>Pezizomycotina</taxon>
        <taxon>Dothideomycetes</taxon>
        <taxon>Dothideomycetidae</taxon>
        <taxon>Mycosphaerellales</taxon>
        <taxon>Mycosphaerellaceae</taxon>
        <taxon>Dothistroma</taxon>
    </lineage>
</organism>
<dbReference type="GO" id="GO:0006878">
    <property type="term" value="P:intracellular copper ion homeostasis"/>
    <property type="evidence" value="ECO:0007669"/>
    <property type="project" value="TreeGrafter"/>
</dbReference>
<evidence type="ECO:0000256" key="6">
    <source>
        <dbReference type="ARBA" id="ARBA00023163"/>
    </source>
</evidence>
<dbReference type="InterPro" id="IPR001083">
    <property type="entry name" value="Cu_fist_DNA-bd_dom"/>
</dbReference>
<dbReference type="GO" id="GO:0005507">
    <property type="term" value="F:copper ion binding"/>
    <property type="evidence" value="ECO:0007669"/>
    <property type="project" value="InterPro"/>
</dbReference>
<dbReference type="eggNOG" id="ENOG502RFRX">
    <property type="taxonomic scope" value="Eukaryota"/>
</dbReference>
<dbReference type="Pfam" id="PF00649">
    <property type="entry name" value="Copper-fist"/>
    <property type="match status" value="1"/>
</dbReference>
<dbReference type="SUPFAM" id="SSF57879">
    <property type="entry name" value="Zinc domain conserved in yeast copper-regulated transcription factors"/>
    <property type="match status" value="1"/>
</dbReference>
<evidence type="ECO:0000256" key="5">
    <source>
        <dbReference type="ARBA" id="ARBA00023015"/>
    </source>
</evidence>
<dbReference type="Gene3D" id="3.90.430.10">
    <property type="entry name" value="Copper fist DNA-binding domain"/>
    <property type="match status" value="1"/>
</dbReference>
<comment type="subcellular location">
    <subcellularLocation>
        <location evidence="1">Nucleus</location>
    </subcellularLocation>
</comment>
<keyword evidence="6" id="KW-0804">Transcription</keyword>
<sequence length="503" mass="54689">MDHERPFKTVEVVDSRTNQVCKVACMSCIRGHRTTSCGVPICRAKVFWTVKRPGRPSNSCTCRYGATGGCKCVVARSACPHKSKKGEKRSGECRCDEQGRYCCLLEPHHWDQLLALQKPTVQFLQTKEQLDAKQAASINDPVPQTPAYSTVSSPPAAHSIPGTPGPPQHVHIMPNTFNNDAFQPATPATTLTPRFGMMGIGAPMGTSHGVPRDSLTWQGQAPIAPRDCSVQPGYTESQSARGSCCQAGEPVTQSASSPPPELRGTYPQQHNLHDMSLGQNLTTVPTIVALSQATSSPLPAFDYNHFENDYFKYQFPSAICQNCGLNGCTCRNCPPLFQNFDNSSWAQCCGRKHARDSQTTPAPSTKVARTESYSVEPSVDSSTQPAQPYQFEPFPQQDAFHLNSNHFNNDYKEMELPPPGLPPELDSFAFQEETNGLNHDFALPELEFNDFLNSSEFNTTYENTNHVRVEEKDGDGRGKGDGDGGGGGETEGPPSGGCCCSGS</sequence>
<dbReference type="OrthoDB" id="5600085at2759"/>
<keyword evidence="4" id="KW-0186">Copper</keyword>
<accession>N1PZ63</accession>
<evidence type="ECO:0000256" key="2">
    <source>
        <dbReference type="ARBA" id="ARBA00022723"/>
    </source>
</evidence>
<evidence type="ECO:0000256" key="7">
    <source>
        <dbReference type="ARBA" id="ARBA00023242"/>
    </source>
</evidence>
<reference evidence="11" key="1">
    <citation type="journal article" date="2012" name="PLoS Genet.">
        <title>The genomes of the fungal plant pathogens Cladosporium fulvum and Dothistroma septosporum reveal adaptation to different hosts and lifestyles but also signatures of common ancestry.</title>
        <authorList>
            <person name="de Wit P.J.G.M."/>
            <person name="van der Burgt A."/>
            <person name="Oekmen B."/>
            <person name="Stergiopoulos I."/>
            <person name="Abd-Elsalam K.A."/>
            <person name="Aerts A.L."/>
            <person name="Bahkali A.H."/>
            <person name="Beenen H.G."/>
            <person name="Chettri P."/>
            <person name="Cox M.P."/>
            <person name="Datema E."/>
            <person name="de Vries R.P."/>
            <person name="Dhillon B."/>
            <person name="Ganley A.R."/>
            <person name="Griffiths S.A."/>
            <person name="Guo Y."/>
            <person name="Hamelin R.C."/>
            <person name="Henrissat B."/>
            <person name="Kabir M.S."/>
            <person name="Jashni M.K."/>
            <person name="Kema G."/>
            <person name="Klaubauf S."/>
            <person name="Lapidus A."/>
            <person name="Levasseur A."/>
            <person name="Lindquist E."/>
            <person name="Mehrabi R."/>
            <person name="Ohm R.A."/>
            <person name="Owen T.J."/>
            <person name="Salamov A."/>
            <person name="Schwelm A."/>
            <person name="Schijlen E."/>
            <person name="Sun H."/>
            <person name="van den Burg H.A."/>
            <person name="van Ham R.C.H.J."/>
            <person name="Zhang S."/>
            <person name="Goodwin S.B."/>
            <person name="Grigoriev I.V."/>
            <person name="Collemare J."/>
            <person name="Bradshaw R.E."/>
        </authorList>
    </citation>
    <scope>NUCLEOTIDE SEQUENCE [LARGE SCALE GENOMIC DNA]</scope>
    <source>
        <strain evidence="11">NZE10 / CBS 128990</strain>
    </source>
</reference>
<feature type="domain" description="Copper-fist" evidence="9">
    <location>
        <begin position="22"/>
        <end position="57"/>
    </location>
</feature>
<feature type="region of interest" description="Disordered" evidence="8">
    <location>
        <begin position="463"/>
        <end position="503"/>
    </location>
</feature>
<feature type="region of interest" description="Disordered" evidence="8">
    <location>
        <begin position="353"/>
        <end position="391"/>
    </location>
</feature>
<feature type="compositionally biased region" description="Polar residues" evidence="8">
    <location>
        <begin position="232"/>
        <end position="241"/>
    </location>
</feature>
<feature type="region of interest" description="Disordered" evidence="8">
    <location>
        <begin position="231"/>
        <end position="262"/>
    </location>
</feature>
<evidence type="ECO:0000313" key="11">
    <source>
        <dbReference type="Proteomes" id="UP000016933"/>
    </source>
</evidence>
<keyword evidence="3" id="KW-0862">Zinc</keyword>